<accession>A0A7C8Z2K3</accession>
<sequence length="122" mass="14066">MTTIRSSNNIINNQKNYINFQNSQKPCNFENFLKRFRSTSEKNSADNADSTEQIIDVKGTVLIIRKQSSDQLDGISSRSEKQLHISKFIFWLYYSNVHNNFSRTAKIASLGNRKKFSSGYSN</sequence>
<proteinExistence type="predicted"/>
<organism evidence="1">
    <name type="scientific">Opuntia streptacantha</name>
    <name type="common">Prickly pear cactus</name>
    <name type="synonym">Opuntia cardona</name>
    <dbReference type="NCBI Taxonomy" id="393608"/>
    <lineage>
        <taxon>Eukaryota</taxon>
        <taxon>Viridiplantae</taxon>
        <taxon>Streptophyta</taxon>
        <taxon>Embryophyta</taxon>
        <taxon>Tracheophyta</taxon>
        <taxon>Spermatophyta</taxon>
        <taxon>Magnoliopsida</taxon>
        <taxon>eudicotyledons</taxon>
        <taxon>Gunneridae</taxon>
        <taxon>Pentapetalae</taxon>
        <taxon>Caryophyllales</taxon>
        <taxon>Cactineae</taxon>
        <taxon>Cactaceae</taxon>
        <taxon>Opuntioideae</taxon>
        <taxon>Opuntia</taxon>
    </lineage>
</organism>
<reference evidence="1" key="2">
    <citation type="submission" date="2020-07" db="EMBL/GenBank/DDBJ databases">
        <authorList>
            <person name="Vera ALvarez R."/>
            <person name="Arias-Moreno D.M."/>
            <person name="Jimenez-Jacinto V."/>
            <person name="Jimenez-Bremont J.F."/>
            <person name="Swaminathan K."/>
            <person name="Moose S.P."/>
            <person name="Guerrero-Gonzalez M.L."/>
            <person name="Marino-Ramirez L."/>
            <person name="Landsman D."/>
            <person name="Rodriguez-Kessler M."/>
            <person name="Delgado-Sanchez P."/>
        </authorList>
    </citation>
    <scope>NUCLEOTIDE SEQUENCE</scope>
    <source>
        <tissue evidence="1">Cladode</tissue>
    </source>
</reference>
<dbReference type="EMBL" id="GISG01082716">
    <property type="protein sequence ID" value="MBA4632457.1"/>
    <property type="molecule type" value="Transcribed_RNA"/>
</dbReference>
<reference evidence="1" key="1">
    <citation type="journal article" date="2013" name="J. Plant Res.">
        <title>Effect of fungi and light on seed germination of three Opuntia species from semiarid lands of central Mexico.</title>
        <authorList>
            <person name="Delgado-Sanchez P."/>
            <person name="Jimenez-Bremont J.F."/>
            <person name="Guerrero-Gonzalez Mde L."/>
            <person name="Flores J."/>
        </authorList>
    </citation>
    <scope>NUCLEOTIDE SEQUENCE</scope>
    <source>
        <tissue evidence="1">Cladode</tissue>
    </source>
</reference>
<evidence type="ECO:0000313" key="1">
    <source>
        <dbReference type="EMBL" id="MBA4632457.1"/>
    </source>
</evidence>
<protein>
    <submittedName>
        <fullName evidence="1">Uncharacterized protein</fullName>
    </submittedName>
</protein>
<name>A0A7C8Z2K3_OPUST</name>
<dbReference type="AlphaFoldDB" id="A0A7C8Z2K3"/>